<dbReference type="PANTHER" id="PTHR35561">
    <property type="entry name" value="RNA 2',3'-CYCLIC PHOSPHODIESTERASE"/>
    <property type="match status" value="1"/>
</dbReference>
<dbReference type="InterPro" id="IPR009097">
    <property type="entry name" value="Cyclic_Pdiesterase"/>
</dbReference>
<dbReference type="NCBIfam" id="TIGR02258">
    <property type="entry name" value="2_5_ligase"/>
    <property type="match status" value="1"/>
</dbReference>
<dbReference type="EC" id="3.1.4.58" evidence="2"/>
<dbReference type="Pfam" id="PF13563">
    <property type="entry name" value="2_5_RNA_ligase2"/>
    <property type="match status" value="1"/>
</dbReference>
<feature type="active site" description="Proton acceptor" evidence="2">
    <location>
        <position position="120"/>
    </location>
</feature>
<reference evidence="3 4" key="1">
    <citation type="submission" date="2019-03" db="EMBL/GenBank/DDBJ databases">
        <title>Genomic Encyclopedia of Type Strains, Phase IV (KMG-IV): sequencing the most valuable type-strain genomes for metagenomic binning, comparative biology and taxonomic classification.</title>
        <authorList>
            <person name="Goeker M."/>
        </authorList>
    </citation>
    <scope>NUCLEOTIDE SEQUENCE [LARGE SCALE GENOMIC DNA]</scope>
    <source>
        <strain evidence="3 4">DSM 21153</strain>
    </source>
</reference>
<dbReference type="GO" id="GO:0004113">
    <property type="term" value="F:2',3'-cyclic-nucleotide 3'-phosphodiesterase activity"/>
    <property type="evidence" value="ECO:0007669"/>
    <property type="project" value="InterPro"/>
</dbReference>
<proteinExistence type="inferred from homology"/>
<keyword evidence="4" id="KW-1185">Reference proteome</keyword>
<comment type="caution">
    <text evidence="3">The sequence shown here is derived from an EMBL/GenBank/DDBJ whole genome shotgun (WGS) entry which is preliminary data.</text>
</comment>
<dbReference type="AlphaFoldDB" id="A0A4R1Z376"/>
<feature type="short sequence motif" description="HXTX 2" evidence="2">
    <location>
        <begin position="120"/>
        <end position="123"/>
    </location>
</feature>
<keyword evidence="1 2" id="KW-0378">Hydrolase</keyword>
<dbReference type="InterPro" id="IPR004175">
    <property type="entry name" value="RNA_CPDase"/>
</dbReference>
<comment type="function">
    <text evidence="2">Hydrolyzes RNA 2',3'-cyclic phosphodiester to an RNA 2'-phosphomonoester.</text>
</comment>
<evidence type="ECO:0000313" key="4">
    <source>
        <dbReference type="Proteomes" id="UP000295277"/>
    </source>
</evidence>
<dbReference type="PANTHER" id="PTHR35561:SF1">
    <property type="entry name" value="RNA 2',3'-CYCLIC PHOSPHODIESTERASE"/>
    <property type="match status" value="1"/>
</dbReference>
<dbReference type="HAMAP" id="MF_01940">
    <property type="entry name" value="RNA_CPDase"/>
    <property type="match status" value="1"/>
</dbReference>
<dbReference type="Gene3D" id="3.90.1140.10">
    <property type="entry name" value="Cyclic phosphodiesterase"/>
    <property type="match status" value="1"/>
</dbReference>
<gene>
    <name evidence="3" type="ORF">EV216_101141</name>
</gene>
<dbReference type="EMBL" id="SLVM01000001">
    <property type="protein sequence ID" value="TCM88130.1"/>
    <property type="molecule type" value="Genomic_DNA"/>
</dbReference>
<comment type="similarity">
    <text evidence="2">Belongs to the 2H phosphoesterase superfamily. ThpR family.</text>
</comment>
<dbReference type="GO" id="GO:0008664">
    <property type="term" value="F:RNA 2',3'-cyclic 3'-phosphodiesterase activity"/>
    <property type="evidence" value="ECO:0007669"/>
    <property type="project" value="UniProtKB-EC"/>
</dbReference>
<protein>
    <recommendedName>
        <fullName evidence="2">RNA 2',3'-cyclic phosphodiesterase</fullName>
        <shortName evidence="2">RNA 2',3'-CPDase</shortName>
        <ecNumber evidence="2">3.1.4.58</ecNumber>
    </recommendedName>
</protein>
<comment type="catalytic activity">
    <reaction evidence="2">
        <text>a 3'-end 2',3'-cyclophospho-ribonucleotide-RNA + H2O = a 3'-end 2'-phospho-ribonucleotide-RNA + H(+)</text>
        <dbReference type="Rhea" id="RHEA:11828"/>
        <dbReference type="Rhea" id="RHEA-COMP:10464"/>
        <dbReference type="Rhea" id="RHEA-COMP:17353"/>
        <dbReference type="ChEBI" id="CHEBI:15377"/>
        <dbReference type="ChEBI" id="CHEBI:15378"/>
        <dbReference type="ChEBI" id="CHEBI:83064"/>
        <dbReference type="ChEBI" id="CHEBI:173113"/>
        <dbReference type="EC" id="3.1.4.58"/>
    </reaction>
</comment>
<accession>A0A4R1Z376</accession>
<evidence type="ECO:0000256" key="2">
    <source>
        <dbReference type="HAMAP-Rule" id="MF_01940"/>
    </source>
</evidence>
<name>A0A4R1Z376_9RHOB</name>
<sequence length="188" mass="20273">MIRAFAAIDLPDEIRAALVRVQERLPVKRPVPPENLHLTLVFLGELPEPVLDEVHLALSALHAPGFDLTLTGLGLFGGTRPRVAYAGVADCAGLRHLQAKVEQAARGAGVRVEHRRFVPHVTLAYLNPAAPGRDRLERAVAAAWDFRAGPFAVTGFGLYRSDLGQGAACHAELAHYPLPAPHPDPYVP</sequence>
<feature type="short sequence motif" description="HXTX 1" evidence="2">
    <location>
        <begin position="37"/>
        <end position="40"/>
    </location>
</feature>
<evidence type="ECO:0000313" key="3">
    <source>
        <dbReference type="EMBL" id="TCM88130.1"/>
    </source>
</evidence>
<dbReference type="OrthoDB" id="9793819at2"/>
<evidence type="ECO:0000256" key="1">
    <source>
        <dbReference type="ARBA" id="ARBA00022801"/>
    </source>
</evidence>
<feature type="active site" description="Proton donor" evidence="2">
    <location>
        <position position="37"/>
    </location>
</feature>
<dbReference type="RefSeq" id="WP_132693137.1">
    <property type="nucleotide sequence ID" value="NZ_SLVM01000001.1"/>
</dbReference>
<organism evidence="3 4">
    <name type="scientific">Rhodovulum steppense</name>
    <dbReference type="NCBI Taxonomy" id="540251"/>
    <lineage>
        <taxon>Bacteria</taxon>
        <taxon>Pseudomonadati</taxon>
        <taxon>Pseudomonadota</taxon>
        <taxon>Alphaproteobacteria</taxon>
        <taxon>Rhodobacterales</taxon>
        <taxon>Paracoccaceae</taxon>
        <taxon>Rhodovulum</taxon>
    </lineage>
</organism>
<keyword evidence="3" id="KW-0436">Ligase</keyword>
<dbReference type="Proteomes" id="UP000295277">
    <property type="component" value="Unassembled WGS sequence"/>
</dbReference>
<dbReference type="GO" id="GO:0016874">
    <property type="term" value="F:ligase activity"/>
    <property type="evidence" value="ECO:0007669"/>
    <property type="project" value="UniProtKB-KW"/>
</dbReference>
<dbReference type="SUPFAM" id="SSF55144">
    <property type="entry name" value="LigT-like"/>
    <property type="match status" value="1"/>
</dbReference>